<dbReference type="Gene3D" id="2.60.120.290">
    <property type="entry name" value="Spermadhesin, CUB domain"/>
    <property type="match status" value="1"/>
</dbReference>
<dbReference type="InterPro" id="IPR035914">
    <property type="entry name" value="Sperma_CUB_dom_sf"/>
</dbReference>
<dbReference type="EMBL" id="KK521270">
    <property type="protein sequence ID" value="KFP66504.1"/>
    <property type="molecule type" value="Genomic_DNA"/>
</dbReference>
<name>A0A091M7E3_CARIC</name>
<proteinExistence type="predicted"/>
<sequence>MMGVESSDCTVAIGRPLREEITVSILESSLNCSAGEVVLFSGRMMWRTGCRKLPLSLINSRTNTLIVKQRVLLPGNGVILQYNSRTATKKYYQDCDKQLFGPQGEIVNPVQLPDQRQVVCRTFINVAPRYRIAIRALYIDLGNDGNRTHFNYILVRDVSTMKTMVFHGKQQFFWQSTGSQAEIEFHDNVKDHQTSFWAEYHTIEPK</sequence>
<accession>A0A091M7E3</accession>
<evidence type="ECO:0000313" key="2">
    <source>
        <dbReference type="Proteomes" id="UP000054116"/>
    </source>
</evidence>
<dbReference type="GO" id="GO:0007229">
    <property type="term" value="P:integrin-mediated signaling pathway"/>
    <property type="evidence" value="ECO:0007669"/>
    <property type="project" value="UniProtKB-KW"/>
</dbReference>
<protein>
    <submittedName>
        <fullName evidence="1">A disintegrin and metalloproteinase with thrombospondin motifs 13</fullName>
    </submittedName>
</protein>
<dbReference type="AlphaFoldDB" id="A0A091M7E3"/>
<evidence type="ECO:0000313" key="1">
    <source>
        <dbReference type="EMBL" id="KFP66504.1"/>
    </source>
</evidence>
<dbReference type="SUPFAM" id="SSF49854">
    <property type="entry name" value="Spermadhesin, CUB domain"/>
    <property type="match status" value="1"/>
</dbReference>
<gene>
    <name evidence="1" type="ORF">N322_07862</name>
</gene>
<organism evidence="1 2">
    <name type="scientific">Cariama cristata</name>
    <name type="common">Red-legged seriema</name>
    <dbReference type="NCBI Taxonomy" id="54380"/>
    <lineage>
        <taxon>Eukaryota</taxon>
        <taxon>Metazoa</taxon>
        <taxon>Chordata</taxon>
        <taxon>Craniata</taxon>
        <taxon>Vertebrata</taxon>
        <taxon>Euteleostomi</taxon>
        <taxon>Archelosauria</taxon>
        <taxon>Archosauria</taxon>
        <taxon>Dinosauria</taxon>
        <taxon>Saurischia</taxon>
        <taxon>Theropoda</taxon>
        <taxon>Coelurosauria</taxon>
        <taxon>Aves</taxon>
        <taxon>Neognathae</taxon>
        <taxon>Neoaves</taxon>
        <taxon>Telluraves</taxon>
        <taxon>Australaves</taxon>
        <taxon>Cariamiformes</taxon>
        <taxon>Cariamidae</taxon>
        <taxon>Cariama</taxon>
    </lineage>
</organism>
<keyword evidence="2" id="KW-1185">Reference proteome</keyword>
<keyword evidence="1" id="KW-0401">Integrin</keyword>
<reference evidence="1 2" key="1">
    <citation type="submission" date="2014-04" db="EMBL/GenBank/DDBJ databases">
        <title>Genome evolution of avian class.</title>
        <authorList>
            <person name="Zhang G."/>
            <person name="Li C."/>
        </authorList>
    </citation>
    <scope>NUCLEOTIDE SEQUENCE [LARGE SCALE GENOMIC DNA]</scope>
    <source>
        <strain evidence="1">BGI_N322</strain>
    </source>
</reference>
<dbReference type="Proteomes" id="UP000054116">
    <property type="component" value="Unassembled WGS sequence"/>
</dbReference>